<dbReference type="InterPro" id="IPR025267">
    <property type="entry name" value="ORF017-like"/>
</dbReference>
<organism evidence="2 3">
    <name type="scientific">Candidatus Amesbacteria bacterium GW2011_GWB1_48_13</name>
    <dbReference type="NCBI Taxonomy" id="1618362"/>
    <lineage>
        <taxon>Bacteria</taxon>
        <taxon>Candidatus Amesiibacteriota</taxon>
    </lineage>
</organism>
<evidence type="ECO:0000256" key="1">
    <source>
        <dbReference type="SAM" id="MobiDB-lite"/>
    </source>
</evidence>
<accession>A0A0G1XVH4</accession>
<dbReference type="AlphaFoldDB" id="A0A0G1XVH4"/>
<name>A0A0G1XVH4_9BACT</name>
<feature type="region of interest" description="Disordered" evidence="1">
    <location>
        <begin position="316"/>
        <end position="336"/>
    </location>
</feature>
<proteinExistence type="predicted"/>
<sequence length="336" mass="36434">MAETLVPLNDATAVVIYSRLLFFQAVRSTVAAKLMAVGLKADDKTNFVQMFDEPMKGPGDTVKYDLIPNISGPGVLGDSPIAGQEVPFTWFQDSFVINQQRQAELLVGRMSQQRVPYSMRDAGKTTLANWWKENIDTGLLNQLGGNTAQTNVAYTGLQAAVAPDADHHIFGGDATSEATLDSSDTFSVNLIPELIAKAQGTLTWPIKPVVLKGIEVAGILFLHPLQVKALKTNFTTGEWGDIYRAALQGGQITGNPIFTGAIGMYENVVIHQDARVPYGDNTQNLVFDPITKTKVAAPRPAWRAGSLWALRRRPSASAARRDPMGSPSGYDGTRNF</sequence>
<gene>
    <name evidence="2" type="ORF">UY28_C0004G0048</name>
</gene>
<evidence type="ECO:0000313" key="2">
    <source>
        <dbReference type="EMBL" id="KKU98310.1"/>
    </source>
</evidence>
<comment type="caution">
    <text evidence="2">The sequence shown here is derived from an EMBL/GenBank/DDBJ whole genome shotgun (WGS) entry which is preliminary data.</text>
</comment>
<protein>
    <recommendedName>
        <fullName evidence="4">Major capsid protein</fullName>
    </recommendedName>
</protein>
<evidence type="ECO:0008006" key="4">
    <source>
        <dbReference type="Google" id="ProtNLM"/>
    </source>
</evidence>
<evidence type="ECO:0000313" key="3">
    <source>
        <dbReference type="Proteomes" id="UP000034694"/>
    </source>
</evidence>
<dbReference type="Proteomes" id="UP000034694">
    <property type="component" value="Unassembled WGS sequence"/>
</dbReference>
<dbReference type="Pfam" id="PF13252">
    <property type="entry name" value="Phage_capsid_3"/>
    <property type="match status" value="1"/>
</dbReference>
<reference evidence="2 3" key="1">
    <citation type="journal article" date="2015" name="Nature">
        <title>rRNA introns, odd ribosomes, and small enigmatic genomes across a large radiation of phyla.</title>
        <authorList>
            <person name="Brown C.T."/>
            <person name="Hug L.A."/>
            <person name="Thomas B.C."/>
            <person name="Sharon I."/>
            <person name="Castelle C.J."/>
            <person name="Singh A."/>
            <person name="Wilkins M.J."/>
            <person name="Williams K.H."/>
            <person name="Banfield J.F."/>
        </authorList>
    </citation>
    <scope>NUCLEOTIDE SEQUENCE [LARGE SCALE GENOMIC DNA]</scope>
</reference>
<dbReference type="EMBL" id="LCPK01000004">
    <property type="protein sequence ID" value="KKU98310.1"/>
    <property type="molecule type" value="Genomic_DNA"/>
</dbReference>